<geneLocation type="plasmid" evidence="2">
    <name>pfdu301a</name>
</geneLocation>
<dbReference type="Proteomes" id="UP000501076">
    <property type="component" value="Plasmid pFDU301A"/>
</dbReference>
<sequence>MIKQLENGKVLVAHITIDNKDAKKEYAEDIVSVCLCHLEPFVNGEMLSSQEVDAKYAVKPVTVEEYIKRERYFFSKHKAINIDFKTNENSIDIFLSANKSIYKKSIFANEELLEKHYGLKNIDLDIKVSELEGKIKEKQFPLMFVVPETRNLIVSKFKRISSNS</sequence>
<evidence type="ECO:0000313" key="2">
    <source>
        <dbReference type="Proteomes" id="UP000501076"/>
    </source>
</evidence>
<protein>
    <submittedName>
        <fullName evidence="1">Uncharacterized protein</fullName>
    </submittedName>
</protein>
<organism evidence="1 2">
    <name type="scientific">Priestia megaterium</name>
    <name type="common">Bacillus megaterium</name>
    <dbReference type="NCBI Taxonomy" id="1404"/>
    <lineage>
        <taxon>Bacteria</taxon>
        <taxon>Bacillati</taxon>
        <taxon>Bacillota</taxon>
        <taxon>Bacilli</taxon>
        <taxon>Bacillales</taxon>
        <taxon>Bacillaceae</taxon>
        <taxon>Priestia</taxon>
    </lineage>
</organism>
<gene>
    <name evidence="1" type="ORF">FDZ14_30070</name>
</gene>
<proteinExistence type="predicted"/>
<dbReference type="AlphaFoldDB" id="A0A6M6E6X8"/>
<dbReference type="EMBL" id="CP045273">
    <property type="protein sequence ID" value="QJX80338.1"/>
    <property type="molecule type" value="Genomic_DNA"/>
</dbReference>
<dbReference type="RefSeq" id="WP_171778324.1">
    <property type="nucleotide sequence ID" value="NZ_CP045273.1"/>
</dbReference>
<keyword evidence="1" id="KW-0614">Plasmid</keyword>
<reference evidence="1 2" key="1">
    <citation type="submission" date="2019-10" db="EMBL/GenBank/DDBJ databases">
        <title>Complete genome sequences for adaption low water activity.</title>
        <authorList>
            <person name="Zhao L."/>
            <person name="Zhong J."/>
        </authorList>
    </citation>
    <scope>NUCLEOTIDE SEQUENCE [LARGE SCALE GENOMIC DNA]</scope>
    <source>
        <strain evidence="1 2">FDU301</strain>
        <plasmid evidence="2">pfdu301a</plasmid>
    </source>
</reference>
<accession>A0A6M6E6X8</accession>
<name>A0A6M6E6X8_PRIMG</name>
<evidence type="ECO:0000313" key="1">
    <source>
        <dbReference type="EMBL" id="QJX80338.1"/>
    </source>
</evidence>